<evidence type="ECO:0000313" key="2">
    <source>
        <dbReference type="EMBL" id="CAI2368897.1"/>
    </source>
</evidence>
<gene>
    <name evidence="2" type="ORF">ECRASSUSDP1_LOCUS10193</name>
</gene>
<feature type="compositionally biased region" description="Polar residues" evidence="1">
    <location>
        <begin position="113"/>
        <end position="124"/>
    </location>
</feature>
<reference evidence="2" key="1">
    <citation type="submission" date="2023-07" db="EMBL/GenBank/DDBJ databases">
        <authorList>
            <consortium name="AG Swart"/>
            <person name="Singh M."/>
            <person name="Singh A."/>
            <person name="Seah K."/>
            <person name="Emmerich C."/>
        </authorList>
    </citation>
    <scope>NUCLEOTIDE SEQUENCE</scope>
    <source>
        <strain evidence="2">DP1</strain>
    </source>
</reference>
<proteinExistence type="predicted"/>
<evidence type="ECO:0000313" key="3">
    <source>
        <dbReference type="Proteomes" id="UP001295684"/>
    </source>
</evidence>
<comment type="caution">
    <text evidence="2">The sequence shown here is derived from an EMBL/GenBank/DDBJ whole genome shotgun (WGS) entry which is preliminary data.</text>
</comment>
<dbReference type="Proteomes" id="UP001295684">
    <property type="component" value="Unassembled WGS sequence"/>
</dbReference>
<feature type="compositionally biased region" description="Polar residues" evidence="1">
    <location>
        <begin position="142"/>
        <end position="152"/>
    </location>
</feature>
<evidence type="ECO:0000256" key="1">
    <source>
        <dbReference type="SAM" id="MobiDB-lite"/>
    </source>
</evidence>
<organism evidence="2 3">
    <name type="scientific">Euplotes crassus</name>
    <dbReference type="NCBI Taxonomy" id="5936"/>
    <lineage>
        <taxon>Eukaryota</taxon>
        <taxon>Sar</taxon>
        <taxon>Alveolata</taxon>
        <taxon>Ciliophora</taxon>
        <taxon>Intramacronucleata</taxon>
        <taxon>Spirotrichea</taxon>
        <taxon>Hypotrichia</taxon>
        <taxon>Euplotida</taxon>
        <taxon>Euplotidae</taxon>
        <taxon>Moneuplotes</taxon>
    </lineage>
</organism>
<dbReference type="EMBL" id="CAMPGE010010040">
    <property type="protein sequence ID" value="CAI2368897.1"/>
    <property type="molecule type" value="Genomic_DNA"/>
</dbReference>
<sequence>MDLFKNSEENITDEILDEHVSRPSLIQSLHLDTKCSKAPFDHKLKTMKFRKVTSFPVPDPKTKLPSSDFESSTESRRLSHHKKSAMTESSTKTLQSDIRDLLQKAIQIRKLHTSLSDSQETPTFTHPDRKNRQNRQNPKNHPTYQNLQTHQPPSERLVTVTDLASPFC</sequence>
<accession>A0AAD1UHR6</accession>
<dbReference type="AlphaFoldDB" id="A0AAD1UHR6"/>
<feature type="region of interest" description="Disordered" evidence="1">
    <location>
        <begin position="54"/>
        <end position="95"/>
    </location>
</feature>
<feature type="region of interest" description="Disordered" evidence="1">
    <location>
        <begin position="112"/>
        <end position="168"/>
    </location>
</feature>
<keyword evidence="3" id="KW-1185">Reference proteome</keyword>
<protein>
    <submittedName>
        <fullName evidence="2">Uncharacterized protein</fullName>
    </submittedName>
</protein>
<feature type="compositionally biased region" description="Polar residues" evidence="1">
    <location>
        <begin position="86"/>
        <end position="95"/>
    </location>
</feature>
<name>A0AAD1UHR6_EUPCR</name>